<dbReference type="Pfam" id="PF01361">
    <property type="entry name" value="Tautomerase"/>
    <property type="match status" value="1"/>
</dbReference>
<feature type="domain" description="4-oxalocrotonate tautomerase-like" evidence="4">
    <location>
        <begin position="31"/>
        <end position="85"/>
    </location>
</feature>
<dbReference type="InterPro" id="IPR004370">
    <property type="entry name" value="4-OT-like_dom"/>
</dbReference>
<dbReference type="AlphaFoldDB" id="A0A7C3A869"/>
<dbReference type="PANTHER" id="PTHR35530">
    <property type="entry name" value="TAUTOMERASE-RELATED"/>
    <property type="match status" value="1"/>
</dbReference>
<name>A0A7C3A869_9BACT</name>
<feature type="region of interest" description="Disordered" evidence="3">
    <location>
        <begin position="79"/>
        <end position="98"/>
    </location>
</feature>
<accession>A0A7C3A869</accession>
<evidence type="ECO:0000256" key="1">
    <source>
        <dbReference type="ARBA" id="ARBA00006723"/>
    </source>
</evidence>
<evidence type="ECO:0000259" key="4">
    <source>
        <dbReference type="Pfam" id="PF01361"/>
    </source>
</evidence>
<comment type="caution">
    <text evidence="5">The sequence shown here is derived from an EMBL/GenBank/DDBJ whole genome shotgun (WGS) entry which is preliminary data.</text>
</comment>
<evidence type="ECO:0000256" key="3">
    <source>
        <dbReference type="SAM" id="MobiDB-lite"/>
    </source>
</evidence>
<protein>
    <submittedName>
        <fullName evidence="5">4-oxalocrotonate tautomerase</fullName>
    </submittedName>
</protein>
<dbReference type="EMBL" id="DSID01000195">
    <property type="protein sequence ID" value="HEX70098.1"/>
    <property type="molecule type" value="Genomic_DNA"/>
</dbReference>
<dbReference type="Gene3D" id="3.30.429.10">
    <property type="entry name" value="Macrophage Migration Inhibitory Factor"/>
    <property type="match status" value="1"/>
</dbReference>
<gene>
    <name evidence="5" type="ORF">ENP13_02495</name>
</gene>
<organism evidence="5">
    <name type="scientific">Thermorudis sp</name>
    <dbReference type="NCBI Taxonomy" id="1969470"/>
    <lineage>
        <taxon>Bacteria</taxon>
        <taxon>Pseudomonadati</taxon>
        <taxon>Thermomicrobiota</taxon>
        <taxon>Thermomicrobia</taxon>
        <taxon>Thermomicrobia incertae sedis</taxon>
        <taxon>Thermorudis</taxon>
    </lineage>
</organism>
<feature type="compositionally biased region" description="Basic and acidic residues" evidence="3">
    <location>
        <begin position="85"/>
        <end position="98"/>
    </location>
</feature>
<dbReference type="InterPro" id="IPR014347">
    <property type="entry name" value="Tautomerase/MIF_sf"/>
</dbReference>
<evidence type="ECO:0000256" key="2">
    <source>
        <dbReference type="ARBA" id="ARBA00023235"/>
    </source>
</evidence>
<dbReference type="SUPFAM" id="SSF55331">
    <property type="entry name" value="Tautomerase/MIF"/>
    <property type="match status" value="1"/>
</dbReference>
<reference evidence="5" key="1">
    <citation type="journal article" date="2020" name="mSystems">
        <title>Genome- and Community-Level Interaction Insights into Carbon Utilization and Element Cycling Functions of Hydrothermarchaeota in Hydrothermal Sediment.</title>
        <authorList>
            <person name="Zhou Z."/>
            <person name="Liu Y."/>
            <person name="Xu W."/>
            <person name="Pan J."/>
            <person name="Luo Z.H."/>
            <person name="Li M."/>
        </authorList>
    </citation>
    <scope>NUCLEOTIDE SEQUENCE [LARGE SCALE GENOMIC DNA]</scope>
    <source>
        <strain evidence="5">SpSt-192</strain>
    </source>
</reference>
<comment type="similarity">
    <text evidence="1">Belongs to the 4-oxalocrotonate tautomerase family.</text>
</comment>
<proteinExistence type="inferred from homology"/>
<keyword evidence="2" id="KW-0413">Isomerase</keyword>
<sequence>MQSLDADRVPRRLQPAYRGFHRRGAVEMLLLKVTMLEGRTTGQKAELIRRLTASAARHLGWPAEEIRVIIYEVGRNEWGSGGRTMAEREGGEDDAQRR</sequence>
<evidence type="ECO:0000313" key="5">
    <source>
        <dbReference type="EMBL" id="HEX70098.1"/>
    </source>
</evidence>
<dbReference type="PANTHER" id="PTHR35530:SF1">
    <property type="entry name" value="2-HYDROXYMUCONATE TAUTOMERASE"/>
    <property type="match status" value="1"/>
</dbReference>
<dbReference type="GO" id="GO:0016853">
    <property type="term" value="F:isomerase activity"/>
    <property type="evidence" value="ECO:0007669"/>
    <property type="project" value="UniProtKB-KW"/>
</dbReference>